<dbReference type="EMBL" id="JBJHZY010000001">
    <property type="protein sequence ID" value="MFL0268028.1"/>
    <property type="molecule type" value="Genomic_DNA"/>
</dbReference>
<name>A0ABW8TTN1_9CLOT</name>
<evidence type="ECO:0000313" key="1">
    <source>
        <dbReference type="EMBL" id="MFL0268028.1"/>
    </source>
</evidence>
<accession>A0ABW8TTN1</accession>
<reference evidence="1 2" key="1">
    <citation type="submission" date="2024-11" db="EMBL/GenBank/DDBJ databases">
        <authorList>
            <person name="Heng Y.C."/>
            <person name="Lim A.C.H."/>
            <person name="Lee J.K.Y."/>
            <person name="Kittelmann S."/>
        </authorList>
    </citation>
    <scope>NUCLEOTIDE SEQUENCE [LARGE SCALE GENOMIC DNA]</scope>
    <source>
        <strain evidence="1 2">WILCCON 0202</strain>
    </source>
</reference>
<evidence type="ECO:0000313" key="2">
    <source>
        <dbReference type="Proteomes" id="UP001623661"/>
    </source>
</evidence>
<proteinExistence type="predicted"/>
<organism evidence="1 2">
    <name type="scientific">Candidatus Clostridium radicumherbarum</name>
    <dbReference type="NCBI Taxonomy" id="3381662"/>
    <lineage>
        <taxon>Bacteria</taxon>
        <taxon>Bacillati</taxon>
        <taxon>Bacillota</taxon>
        <taxon>Clostridia</taxon>
        <taxon>Eubacteriales</taxon>
        <taxon>Clostridiaceae</taxon>
        <taxon>Clostridium</taxon>
    </lineage>
</organism>
<protein>
    <submittedName>
        <fullName evidence="1">Uncharacterized protein</fullName>
    </submittedName>
</protein>
<keyword evidence="2" id="KW-1185">Reference proteome</keyword>
<comment type="caution">
    <text evidence="1">The sequence shown here is derived from an EMBL/GenBank/DDBJ whole genome shotgun (WGS) entry which is preliminary data.</text>
</comment>
<dbReference type="RefSeq" id="WP_406764611.1">
    <property type="nucleotide sequence ID" value="NZ_JBJHZY010000001.1"/>
</dbReference>
<dbReference type="Proteomes" id="UP001623661">
    <property type="component" value="Unassembled WGS sequence"/>
</dbReference>
<gene>
    <name evidence="1" type="ORF">ACJDUH_07930</name>
</gene>
<sequence>MSRDQNGIFYKLSIMNDNKVLLYGMKDNLLFEGKLEFNEKENNYLIKTESNTYQVAVRDDVIFLPIIENDKIVSKLFTKVGNIPVTFGKE</sequence>